<keyword evidence="4" id="KW-1185">Reference proteome</keyword>
<name>A0A1I2HUB1_9GAMM</name>
<dbReference type="Pfam" id="PF07883">
    <property type="entry name" value="Cupin_2"/>
    <property type="match status" value="1"/>
</dbReference>
<dbReference type="STRING" id="500610.SAMN02799615_03117"/>
<dbReference type="Proteomes" id="UP000199477">
    <property type="component" value="Unassembled WGS sequence"/>
</dbReference>
<dbReference type="AlphaFoldDB" id="A0A1I2HUB1"/>
<evidence type="ECO:0000259" key="2">
    <source>
        <dbReference type="Pfam" id="PF07883"/>
    </source>
</evidence>
<keyword evidence="1" id="KW-0732">Signal</keyword>
<accession>A0A1I2HUB1</accession>
<evidence type="ECO:0000256" key="1">
    <source>
        <dbReference type="SAM" id="SignalP"/>
    </source>
</evidence>
<dbReference type="PANTHER" id="PTHR38599:SF1">
    <property type="entry name" value="CUPIN DOMAIN PROTEIN (AFU_ORTHOLOGUE AFUA_3G13620)"/>
    <property type="match status" value="1"/>
</dbReference>
<organism evidence="3 4">
    <name type="scientific">Dyella marensis</name>
    <dbReference type="NCBI Taxonomy" id="500610"/>
    <lineage>
        <taxon>Bacteria</taxon>
        <taxon>Pseudomonadati</taxon>
        <taxon>Pseudomonadota</taxon>
        <taxon>Gammaproteobacteria</taxon>
        <taxon>Lysobacterales</taxon>
        <taxon>Rhodanobacteraceae</taxon>
        <taxon>Dyella</taxon>
    </lineage>
</organism>
<dbReference type="PANTHER" id="PTHR38599">
    <property type="entry name" value="CUPIN DOMAIN PROTEIN (AFU_ORTHOLOGUE AFUA_3G13620)"/>
    <property type="match status" value="1"/>
</dbReference>
<dbReference type="SUPFAM" id="SSF51182">
    <property type="entry name" value="RmlC-like cupins"/>
    <property type="match status" value="1"/>
</dbReference>
<dbReference type="InterPro" id="IPR013096">
    <property type="entry name" value="Cupin_2"/>
</dbReference>
<dbReference type="EMBL" id="FONH01000013">
    <property type="protein sequence ID" value="SFF32296.1"/>
    <property type="molecule type" value="Genomic_DNA"/>
</dbReference>
<dbReference type="InterPro" id="IPR014710">
    <property type="entry name" value="RmlC-like_jellyroll"/>
</dbReference>
<dbReference type="CDD" id="cd02234">
    <property type="entry name" value="cupin_BLR7677-like"/>
    <property type="match status" value="1"/>
</dbReference>
<sequence>MSRLLRHALVLGLAAGTALPALAADEHPILTAPLTQAPGKKLIALTVTFAPGQQSKPHHHEADAFVYMLSGHVRSQVDNEPAREYGPGESWFEPAGAHHVGTANLSGTEPATFLVVFVARPDARLTVPDQPATPARTQSR</sequence>
<dbReference type="InterPro" id="IPR011051">
    <property type="entry name" value="RmlC_Cupin_sf"/>
</dbReference>
<feature type="chain" id="PRO_5011481345" evidence="1">
    <location>
        <begin position="24"/>
        <end position="140"/>
    </location>
</feature>
<dbReference type="RefSeq" id="WP_177218827.1">
    <property type="nucleotide sequence ID" value="NZ_FONH01000013.1"/>
</dbReference>
<feature type="signal peptide" evidence="1">
    <location>
        <begin position="1"/>
        <end position="23"/>
    </location>
</feature>
<protein>
    <submittedName>
        <fullName evidence="3">Cupin domain-containing protein</fullName>
    </submittedName>
</protein>
<proteinExistence type="predicted"/>
<evidence type="ECO:0000313" key="4">
    <source>
        <dbReference type="Proteomes" id="UP000199477"/>
    </source>
</evidence>
<feature type="domain" description="Cupin type-2" evidence="2">
    <location>
        <begin position="46"/>
        <end position="117"/>
    </location>
</feature>
<gene>
    <name evidence="3" type="ORF">SAMN02799615_03117</name>
</gene>
<evidence type="ECO:0000313" key="3">
    <source>
        <dbReference type="EMBL" id="SFF32296.1"/>
    </source>
</evidence>
<reference evidence="4" key="1">
    <citation type="submission" date="2016-10" db="EMBL/GenBank/DDBJ databases">
        <authorList>
            <person name="Varghese N."/>
            <person name="Submissions S."/>
        </authorList>
    </citation>
    <scope>NUCLEOTIDE SEQUENCE [LARGE SCALE GENOMIC DNA]</scope>
    <source>
        <strain evidence="4">UNC178MFTsu3.1</strain>
    </source>
</reference>
<dbReference type="Gene3D" id="2.60.120.10">
    <property type="entry name" value="Jelly Rolls"/>
    <property type="match status" value="1"/>
</dbReference>